<feature type="compositionally biased region" description="Pro residues" evidence="1">
    <location>
        <begin position="159"/>
        <end position="171"/>
    </location>
</feature>
<accession>A0A1X6NYZ8</accession>
<sequence>MAGEGSPHLGGVPAGTPRAPRRGADGRPPRPRPPHWVFPPPPTPPSPPPLDVARHGHPRRPPKQGATAAAAAAVDRRTGGPASAASVAGRSTLPQGAGSPQDPTPWSSSGAGAAGRRGRPPRGRLGAPLGVDARGGGAGIGGGDDGGDTHPTAGGRQPLPWPPNGNVPPAPAAVAARAGSRVGALSQLF</sequence>
<name>A0A1X6NYZ8_PORUM</name>
<feature type="compositionally biased region" description="Low complexity" evidence="1">
    <location>
        <begin position="123"/>
        <end position="132"/>
    </location>
</feature>
<proteinExistence type="predicted"/>
<evidence type="ECO:0000313" key="3">
    <source>
        <dbReference type="Proteomes" id="UP000218209"/>
    </source>
</evidence>
<evidence type="ECO:0000313" key="2">
    <source>
        <dbReference type="EMBL" id="OSX73613.1"/>
    </source>
</evidence>
<reference evidence="2 3" key="1">
    <citation type="submission" date="2017-03" db="EMBL/GenBank/DDBJ databases">
        <title>WGS assembly of Porphyra umbilicalis.</title>
        <authorList>
            <person name="Brawley S.H."/>
            <person name="Blouin N.A."/>
            <person name="Ficko-Blean E."/>
            <person name="Wheeler G.L."/>
            <person name="Lohr M."/>
            <person name="Goodson H.V."/>
            <person name="Jenkins J.W."/>
            <person name="Blaby-Haas C.E."/>
            <person name="Helliwell K.E."/>
            <person name="Chan C."/>
            <person name="Marriage T."/>
            <person name="Bhattacharya D."/>
            <person name="Klein A.S."/>
            <person name="Badis Y."/>
            <person name="Brodie J."/>
            <person name="Cao Y."/>
            <person name="Collen J."/>
            <person name="Dittami S.M."/>
            <person name="Gachon C.M."/>
            <person name="Green B.R."/>
            <person name="Karpowicz S."/>
            <person name="Kim J.W."/>
            <person name="Kudahl U."/>
            <person name="Lin S."/>
            <person name="Michel G."/>
            <person name="Mittag M."/>
            <person name="Olson B.J."/>
            <person name="Pangilinan J."/>
            <person name="Peng Y."/>
            <person name="Qiu H."/>
            <person name="Shu S."/>
            <person name="Singer J.T."/>
            <person name="Smith A.G."/>
            <person name="Sprecher B.N."/>
            <person name="Wagner V."/>
            <person name="Wang W."/>
            <person name="Wang Z.-Y."/>
            <person name="Yan J."/>
            <person name="Yarish C."/>
            <person name="Zoeuner-Riek S."/>
            <person name="Zhuang Y."/>
            <person name="Zou Y."/>
            <person name="Lindquist E.A."/>
            <person name="Grimwood J."/>
            <person name="Barry K."/>
            <person name="Rokhsar D.S."/>
            <person name="Schmutz J."/>
            <person name="Stiller J.W."/>
            <person name="Grossman A.R."/>
            <person name="Prochnik S.E."/>
        </authorList>
    </citation>
    <scope>NUCLEOTIDE SEQUENCE [LARGE SCALE GENOMIC DNA]</scope>
    <source>
        <strain evidence="2">4086291</strain>
    </source>
</reference>
<feature type="compositionally biased region" description="Pro residues" evidence="1">
    <location>
        <begin position="34"/>
        <end position="50"/>
    </location>
</feature>
<keyword evidence="3" id="KW-1185">Reference proteome</keyword>
<feature type="region of interest" description="Disordered" evidence="1">
    <location>
        <begin position="1"/>
        <end position="174"/>
    </location>
</feature>
<dbReference type="Proteomes" id="UP000218209">
    <property type="component" value="Unassembled WGS sequence"/>
</dbReference>
<gene>
    <name evidence="2" type="ORF">BU14_0333s0002</name>
</gene>
<protein>
    <submittedName>
        <fullName evidence="2">Uncharacterized protein</fullName>
    </submittedName>
</protein>
<evidence type="ECO:0000256" key="1">
    <source>
        <dbReference type="SAM" id="MobiDB-lite"/>
    </source>
</evidence>
<feature type="compositionally biased region" description="Gly residues" evidence="1">
    <location>
        <begin position="133"/>
        <end position="144"/>
    </location>
</feature>
<dbReference type="AlphaFoldDB" id="A0A1X6NYZ8"/>
<organism evidence="2 3">
    <name type="scientific">Porphyra umbilicalis</name>
    <name type="common">Purple laver</name>
    <name type="synonym">Red alga</name>
    <dbReference type="NCBI Taxonomy" id="2786"/>
    <lineage>
        <taxon>Eukaryota</taxon>
        <taxon>Rhodophyta</taxon>
        <taxon>Bangiophyceae</taxon>
        <taxon>Bangiales</taxon>
        <taxon>Bangiaceae</taxon>
        <taxon>Porphyra</taxon>
    </lineage>
</organism>
<dbReference type="EMBL" id="KV918985">
    <property type="protein sequence ID" value="OSX73613.1"/>
    <property type="molecule type" value="Genomic_DNA"/>
</dbReference>